<keyword evidence="3" id="KW-0813">Transport</keyword>
<name>A0A5P5X6W0_9MICO</name>
<dbReference type="Pfam" id="PF00005">
    <property type="entry name" value="ABC_tran"/>
    <property type="match status" value="1"/>
</dbReference>
<organism evidence="8">
    <name type="scientific">Rathayibacter toxicus</name>
    <dbReference type="NCBI Taxonomy" id="145458"/>
    <lineage>
        <taxon>Bacteria</taxon>
        <taxon>Bacillati</taxon>
        <taxon>Actinomycetota</taxon>
        <taxon>Actinomycetes</taxon>
        <taxon>Micrococcales</taxon>
        <taxon>Microbacteriaceae</taxon>
        <taxon>Rathayibacter</taxon>
    </lineage>
</organism>
<dbReference type="InterPro" id="IPR027417">
    <property type="entry name" value="P-loop_NTPase"/>
</dbReference>
<accession>A0A5P5X6W0</accession>
<dbReference type="SMART" id="SM00382">
    <property type="entry name" value="AAA"/>
    <property type="match status" value="1"/>
</dbReference>
<dbReference type="InterPro" id="IPR003439">
    <property type="entry name" value="ABC_transporter-like_ATP-bd"/>
</dbReference>
<comment type="subcellular location">
    <subcellularLocation>
        <location evidence="1">Cell membrane</location>
        <topology evidence="1">Peripheral membrane protein</topology>
    </subcellularLocation>
</comment>
<dbReference type="InterPro" id="IPR017871">
    <property type="entry name" value="ABC_transporter-like_CS"/>
</dbReference>
<dbReference type="PROSITE" id="PS00211">
    <property type="entry name" value="ABC_TRANSPORTER_1"/>
    <property type="match status" value="1"/>
</dbReference>
<dbReference type="AlphaFoldDB" id="A0A5P5X6W0"/>
<evidence type="ECO:0000256" key="1">
    <source>
        <dbReference type="ARBA" id="ARBA00004202"/>
    </source>
</evidence>
<dbReference type="InterPro" id="IPR003593">
    <property type="entry name" value="AAA+_ATPase"/>
</dbReference>
<dbReference type="GO" id="GO:0016887">
    <property type="term" value="F:ATP hydrolysis activity"/>
    <property type="evidence" value="ECO:0007669"/>
    <property type="project" value="InterPro"/>
</dbReference>
<evidence type="ECO:0000256" key="5">
    <source>
        <dbReference type="ARBA" id="ARBA00022840"/>
    </source>
</evidence>
<proteinExistence type="inferred from homology"/>
<evidence type="ECO:0000256" key="4">
    <source>
        <dbReference type="ARBA" id="ARBA00022741"/>
    </source>
</evidence>
<dbReference type="GO" id="GO:0046677">
    <property type="term" value="P:response to antibiotic"/>
    <property type="evidence" value="ECO:0007669"/>
    <property type="project" value="UniProtKB-KW"/>
</dbReference>
<dbReference type="EMBL" id="MH813490">
    <property type="protein sequence ID" value="QFF92468.1"/>
    <property type="molecule type" value="Genomic_DNA"/>
</dbReference>
<feature type="domain" description="ABC transporter" evidence="7">
    <location>
        <begin position="32"/>
        <end position="264"/>
    </location>
</feature>
<sequence>MISTCSRNADHSVSRHNVGVRGWGVEAGTSVFRLTDVSQRYERSGKNAVVIPDLSVPQNKMIALLGRNGSGKTTLTKLLAGIIAPTTGSIECYGTRLRPSHIWPSQVVAYMPQSIGVFNSLTGKESLALAARLRGFRRDAVRKETERVVELLECRHLLSRMAISMSGGELRLLQFAVSLIGDLPIMLLDEPSNHLDAQRRQRVWEVLAGLRHQGKTVIVVTHTPRETSSLFDQVLVMREGRIVSRNTAAELARLTRAWIRVEIGPVTADVIQLIQELSTERKPLSVVAGNISTTVDRGALSTLVSRIEDRDITHFVVRSISIEDIYDAFS</sequence>
<dbReference type="SUPFAM" id="SSF52540">
    <property type="entry name" value="P-loop containing nucleoside triphosphate hydrolases"/>
    <property type="match status" value="1"/>
</dbReference>
<dbReference type="PANTHER" id="PTHR42711">
    <property type="entry name" value="ABC TRANSPORTER ATP-BINDING PROTEIN"/>
    <property type="match status" value="1"/>
</dbReference>
<evidence type="ECO:0000259" key="7">
    <source>
        <dbReference type="PROSITE" id="PS50893"/>
    </source>
</evidence>
<dbReference type="GO" id="GO:0005524">
    <property type="term" value="F:ATP binding"/>
    <property type="evidence" value="ECO:0007669"/>
    <property type="project" value="UniProtKB-KW"/>
</dbReference>
<evidence type="ECO:0000256" key="3">
    <source>
        <dbReference type="ARBA" id="ARBA00022448"/>
    </source>
</evidence>
<evidence type="ECO:0000313" key="8">
    <source>
        <dbReference type="EMBL" id="QFF92468.1"/>
    </source>
</evidence>
<dbReference type="Gene3D" id="3.40.50.300">
    <property type="entry name" value="P-loop containing nucleotide triphosphate hydrolases"/>
    <property type="match status" value="1"/>
</dbReference>
<reference evidence="8" key="1">
    <citation type="submission" date="2018-08" db="EMBL/GenBank/DDBJ databases">
        <title>Conservation of the tunicamycin-related biosynthetic gene cluster in the select agent Rathayibacter toxicus, and its identification in other Rathayibacter species.</title>
        <authorList>
            <person name="Tancos M.A."/>
            <person name="Sechler A.J."/>
            <person name="Davis E.W.Jr."/>
            <person name="Chang J.H."/>
            <person name="Rogers E.E."/>
        </authorList>
    </citation>
    <scope>NUCLEOTIDE SEQUENCE</scope>
    <source>
        <strain evidence="8">FH79/FH137</strain>
    </source>
</reference>
<keyword evidence="6" id="KW-0046">Antibiotic resistance</keyword>
<gene>
    <name evidence="8" type="primary">tunI</name>
</gene>
<dbReference type="InterPro" id="IPR050763">
    <property type="entry name" value="ABC_transporter_ATP-binding"/>
</dbReference>
<dbReference type="PROSITE" id="PS50893">
    <property type="entry name" value="ABC_TRANSPORTER_2"/>
    <property type="match status" value="1"/>
</dbReference>
<evidence type="ECO:0000256" key="6">
    <source>
        <dbReference type="ARBA" id="ARBA00023251"/>
    </source>
</evidence>
<dbReference type="PANTHER" id="PTHR42711:SF5">
    <property type="entry name" value="ABC TRANSPORTER ATP-BINDING PROTEIN NATA"/>
    <property type="match status" value="1"/>
</dbReference>
<keyword evidence="5" id="KW-0067">ATP-binding</keyword>
<comment type="similarity">
    <text evidence="2">Belongs to the ABC transporter superfamily.</text>
</comment>
<keyword evidence="4" id="KW-0547">Nucleotide-binding</keyword>
<protein>
    <submittedName>
        <fullName evidence="8">ABC-type multidrug transport system ATPase</fullName>
    </submittedName>
</protein>
<dbReference type="GO" id="GO:0005886">
    <property type="term" value="C:plasma membrane"/>
    <property type="evidence" value="ECO:0007669"/>
    <property type="project" value="UniProtKB-SubCell"/>
</dbReference>
<evidence type="ECO:0000256" key="2">
    <source>
        <dbReference type="ARBA" id="ARBA00005417"/>
    </source>
</evidence>